<name>A0A921HPK4_9LACO</name>
<keyword evidence="1" id="KW-1133">Transmembrane helix</keyword>
<organism evidence="2 3">
    <name type="scientific">Companilactobacillus farciminis</name>
    <dbReference type="NCBI Taxonomy" id="1612"/>
    <lineage>
        <taxon>Bacteria</taxon>
        <taxon>Bacillati</taxon>
        <taxon>Bacillota</taxon>
        <taxon>Bacilli</taxon>
        <taxon>Lactobacillales</taxon>
        <taxon>Lactobacillaceae</taxon>
        <taxon>Companilactobacillus</taxon>
    </lineage>
</organism>
<evidence type="ECO:0000256" key="1">
    <source>
        <dbReference type="SAM" id="Phobius"/>
    </source>
</evidence>
<proteinExistence type="predicted"/>
<accession>A0A921HPK4</accession>
<sequence>MLGCCIKYGLLFLKEGDNVGLLIRFLWFSGAIVSWLTALVGVVLPILPHVPFIILGIFCLTKASPRFDLKLKTWLHGPWASRHLLPWMMKMETWPLLGPIVVKIMK</sequence>
<dbReference type="Proteomes" id="UP000747013">
    <property type="component" value="Unassembled WGS sequence"/>
</dbReference>
<evidence type="ECO:0000313" key="2">
    <source>
        <dbReference type="EMBL" id="HJF85988.1"/>
    </source>
</evidence>
<keyword evidence="1" id="KW-0472">Membrane</keyword>
<reference evidence="2" key="1">
    <citation type="journal article" date="2021" name="PeerJ">
        <title>Extensive microbial diversity within the chicken gut microbiome revealed by metagenomics and culture.</title>
        <authorList>
            <person name="Gilroy R."/>
            <person name="Ravi A."/>
            <person name="Getino M."/>
            <person name="Pursley I."/>
            <person name="Horton D.L."/>
            <person name="Alikhan N.F."/>
            <person name="Baker D."/>
            <person name="Gharbi K."/>
            <person name="Hall N."/>
            <person name="Watson M."/>
            <person name="Adriaenssens E.M."/>
            <person name="Foster-Nyarko E."/>
            <person name="Jarju S."/>
            <person name="Secka A."/>
            <person name="Antonio M."/>
            <person name="Oren A."/>
            <person name="Chaudhuri R.R."/>
            <person name="La Ragione R."/>
            <person name="Hildebrand F."/>
            <person name="Pallen M.J."/>
        </authorList>
    </citation>
    <scope>NUCLEOTIDE SEQUENCE</scope>
    <source>
        <strain evidence="2">7886</strain>
    </source>
</reference>
<dbReference type="InterPro" id="IPR007401">
    <property type="entry name" value="DUF454"/>
</dbReference>
<reference evidence="2" key="2">
    <citation type="submission" date="2021-09" db="EMBL/GenBank/DDBJ databases">
        <authorList>
            <person name="Gilroy R."/>
        </authorList>
    </citation>
    <scope>NUCLEOTIDE SEQUENCE</scope>
    <source>
        <strain evidence="2">7886</strain>
    </source>
</reference>
<keyword evidence="1" id="KW-0812">Transmembrane</keyword>
<evidence type="ECO:0000313" key="3">
    <source>
        <dbReference type="Proteomes" id="UP000747013"/>
    </source>
</evidence>
<protein>
    <submittedName>
        <fullName evidence="2">YbaN family protein</fullName>
    </submittedName>
</protein>
<gene>
    <name evidence="2" type="ORF">K8V88_00970</name>
</gene>
<feature type="transmembrane region" description="Helical" evidence="1">
    <location>
        <begin position="21"/>
        <end position="40"/>
    </location>
</feature>
<dbReference type="Pfam" id="PF04304">
    <property type="entry name" value="DUF454"/>
    <property type="match status" value="1"/>
</dbReference>
<comment type="caution">
    <text evidence="2">The sequence shown here is derived from an EMBL/GenBank/DDBJ whole genome shotgun (WGS) entry which is preliminary data.</text>
</comment>
<dbReference type="EMBL" id="DYWC01000028">
    <property type="protein sequence ID" value="HJF85988.1"/>
    <property type="molecule type" value="Genomic_DNA"/>
</dbReference>
<dbReference type="AlphaFoldDB" id="A0A921HPK4"/>